<protein>
    <recommendedName>
        <fullName evidence="4">Transcription factor 25-like protein</fullName>
    </recommendedName>
</protein>
<evidence type="ECO:0000313" key="2">
    <source>
        <dbReference type="EMBL" id="RWS29137.1"/>
    </source>
</evidence>
<dbReference type="PANTHER" id="PTHR22684:SF0">
    <property type="entry name" value="RIBOSOME QUALITY CONTROL COMPLEX SUBUNIT TCF25"/>
    <property type="match status" value="1"/>
</dbReference>
<feature type="compositionally biased region" description="Basic and acidic residues" evidence="1">
    <location>
        <begin position="64"/>
        <end position="75"/>
    </location>
</feature>
<dbReference type="Pfam" id="PF04910">
    <property type="entry name" value="Tcf25"/>
    <property type="match status" value="1"/>
</dbReference>
<dbReference type="VEuPathDB" id="VectorBase:LDEU002903"/>
<evidence type="ECO:0008006" key="4">
    <source>
        <dbReference type="Google" id="ProtNLM"/>
    </source>
</evidence>
<dbReference type="EMBL" id="NCKV01001054">
    <property type="protein sequence ID" value="RWS29137.1"/>
    <property type="molecule type" value="Genomic_DNA"/>
</dbReference>
<dbReference type="PANTHER" id="PTHR22684">
    <property type="entry name" value="NULP1-RELATED"/>
    <property type="match status" value="1"/>
</dbReference>
<name>A0A443SNN8_9ACAR</name>
<dbReference type="STRING" id="299467.A0A443SNN8"/>
<feature type="compositionally biased region" description="Basic and acidic residues" evidence="1">
    <location>
        <begin position="35"/>
        <end position="45"/>
    </location>
</feature>
<evidence type="ECO:0000313" key="3">
    <source>
        <dbReference type="Proteomes" id="UP000288716"/>
    </source>
</evidence>
<dbReference type="OrthoDB" id="205993at2759"/>
<feature type="compositionally biased region" description="Basic residues" evidence="1">
    <location>
        <begin position="51"/>
        <end position="62"/>
    </location>
</feature>
<gene>
    <name evidence="2" type="ORF">B4U80_11082</name>
</gene>
<evidence type="ECO:0000256" key="1">
    <source>
        <dbReference type="SAM" id="MobiDB-lite"/>
    </source>
</evidence>
<comment type="caution">
    <text evidence="2">The sequence shown here is derived from an EMBL/GenBank/DDBJ whole genome shotgun (WGS) entry which is preliminary data.</text>
</comment>
<organism evidence="2 3">
    <name type="scientific">Leptotrombidium deliense</name>
    <dbReference type="NCBI Taxonomy" id="299467"/>
    <lineage>
        <taxon>Eukaryota</taxon>
        <taxon>Metazoa</taxon>
        <taxon>Ecdysozoa</taxon>
        <taxon>Arthropoda</taxon>
        <taxon>Chelicerata</taxon>
        <taxon>Arachnida</taxon>
        <taxon>Acari</taxon>
        <taxon>Acariformes</taxon>
        <taxon>Trombidiformes</taxon>
        <taxon>Prostigmata</taxon>
        <taxon>Anystina</taxon>
        <taxon>Parasitengona</taxon>
        <taxon>Trombiculoidea</taxon>
        <taxon>Trombiculidae</taxon>
        <taxon>Leptotrombidium</taxon>
    </lineage>
</organism>
<dbReference type="InterPro" id="IPR006994">
    <property type="entry name" value="TCF25/Rqc1"/>
</dbReference>
<feature type="region of interest" description="Disordered" evidence="1">
    <location>
        <begin position="1"/>
        <end position="78"/>
    </location>
</feature>
<dbReference type="AlphaFoldDB" id="A0A443SNN8"/>
<accession>A0A443SNN8</accession>
<keyword evidence="3" id="KW-1185">Reference proteome</keyword>
<dbReference type="Proteomes" id="UP000288716">
    <property type="component" value="Unassembled WGS sequence"/>
</dbReference>
<dbReference type="GO" id="GO:1990112">
    <property type="term" value="C:RQC complex"/>
    <property type="evidence" value="ECO:0007669"/>
    <property type="project" value="TreeGrafter"/>
</dbReference>
<sequence>MNRFELLSVTNSFSDTEAKEDDDNESSNKTCNDLEADKSRLEKQMSTESLKKKKKKKKKLRQQKSVENELNTPDHDDIEASINEVNKILGHCVTLDERKEEVKSSDVKSNALKLFCIEHRNLNPDNELKRIFGSKTVASEQSVSNRRKARGRVTPHRSWILANPRNLQTIGKPPINMQLVKTEGEGKDAELHFNFVHSKTYQNIQFQFFNAVESYNPENLVALLNTYPFHIDTLIQFSDVCRMGEDIQMAAELIERALHSFETILHPSFNVTQGNCRLDFRVPENRSFFIALFKHILFVGQRGCNRTALEFCKLLLGLDPNGDPLCVLQMIDFYAIRSGQFDYLVELYDSWRDSRKLWLFPNFRYSIALTYFLKSQSASANDCSAILDEADKHLKEALVLFPNVLLPLLDRCSVEPDSEVLKYPCFARSKHVSQSLQHLSSIFIGRNFMLWKEKETMAWMERNVREIVTEYKANDPLILDADEKYTRLS</sequence>
<proteinExistence type="predicted"/>
<reference evidence="2 3" key="1">
    <citation type="journal article" date="2018" name="Gigascience">
        <title>Genomes of trombidid mites reveal novel predicted allergens and laterally-transferred genes associated with secondary metabolism.</title>
        <authorList>
            <person name="Dong X."/>
            <person name="Chaisiri K."/>
            <person name="Xia D."/>
            <person name="Armstrong S.D."/>
            <person name="Fang Y."/>
            <person name="Donnelly M.J."/>
            <person name="Kadowaki T."/>
            <person name="McGarry J.W."/>
            <person name="Darby A.C."/>
            <person name="Makepeace B.L."/>
        </authorList>
    </citation>
    <scope>NUCLEOTIDE SEQUENCE [LARGE SCALE GENOMIC DNA]</scope>
    <source>
        <strain evidence="2">UoL-UT</strain>
    </source>
</reference>